<feature type="transmembrane region" description="Helical" evidence="6">
    <location>
        <begin position="46"/>
        <end position="67"/>
    </location>
</feature>
<dbReference type="Pfam" id="PF07690">
    <property type="entry name" value="MFS_1"/>
    <property type="match status" value="1"/>
</dbReference>
<feature type="domain" description="Major facilitator superfamily (MFS) profile" evidence="7">
    <location>
        <begin position="5"/>
        <end position="387"/>
    </location>
</feature>
<dbReference type="OrthoDB" id="3225787at2"/>
<dbReference type="RefSeq" id="WP_009133616.1">
    <property type="nucleotide sequence ID" value="NZ_CP102250.1"/>
</dbReference>
<dbReference type="STRING" id="742725.HMPREF9450_00810"/>
<dbReference type="GO" id="GO:0005886">
    <property type="term" value="C:plasma membrane"/>
    <property type="evidence" value="ECO:0007669"/>
    <property type="project" value="UniProtKB-SubCell"/>
</dbReference>
<feature type="transmembrane region" description="Helical" evidence="6">
    <location>
        <begin position="141"/>
        <end position="159"/>
    </location>
</feature>
<feature type="transmembrane region" description="Helical" evidence="6">
    <location>
        <begin position="276"/>
        <end position="293"/>
    </location>
</feature>
<proteinExistence type="predicted"/>
<evidence type="ECO:0000256" key="3">
    <source>
        <dbReference type="ARBA" id="ARBA00022692"/>
    </source>
</evidence>
<dbReference type="PROSITE" id="PS50850">
    <property type="entry name" value="MFS"/>
    <property type="match status" value="1"/>
</dbReference>
<keyword evidence="4 6" id="KW-1133">Transmembrane helix</keyword>
<feature type="transmembrane region" description="Helical" evidence="6">
    <location>
        <begin position="333"/>
        <end position="355"/>
    </location>
</feature>
<dbReference type="AlphaFoldDB" id="G5H6W7"/>
<keyword evidence="3 6" id="KW-0812">Transmembrane</keyword>
<accession>G5H6W7</accession>
<evidence type="ECO:0000256" key="6">
    <source>
        <dbReference type="SAM" id="Phobius"/>
    </source>
</evidence>
<comment type="caution">
    <text evidence="8">The sequence shown here is derived from an EMBL/GenBank/DDBJ whole genome shotgun (WGS) entry which is preliminary data.</text>
</comment>
<name>G5H6W7_9BACT</name>
<feature type="transmembrane region" description="Helical" evidence="6">
    <location>
        <begin position="361"/>
        <end position="382"/>
    </location>
</feature>
<dbReference type="HOGENOM" id="CLU_057506_0_0_10"/>
<feature type="transmembrane region" description="Helical" evidence="6">
    <location>
        <begin position="165"/>
        <end position="184"/>
    </location>
</feature>
<sequence length="387" mass="41608">MSKKLNLAKLTPVLFSFFVMGFVDIVNISTNYVKQDFALNDTWANLIPLLVFFWFAVISLPTGILMGRFGRKNTVLLSAAVTTVAMLLPLLDYSFPLVLTAFALLGIGNTILQVALNPLLMNVVPADRVASSLTLGQFIKAISSFLGPIIVGVASVSFGNWKLVFPVYAAVTVLSFVWLLLIPIPEQRESAGQSSSAGRIFAMLRDRRILVYFSVIVLIVGYEVGLLTTIPKYLTERCAIPLDEGGPFAGSLYFAARTIGTFVGTIILAKVAPRRFFAMTMCFAVAGYALLLLTGVPWIIYTALFVIGLSAASVFAIAFSLAMQHDPAKANEISALMITGVAGGALVPPVMGVIADHSDQLVSLLVPFACLVYILGVAVSILRKQKA</sequence>
<dbReference type="Proteomes" id="UP000006008">
    <property type="component" value="Unassembled WGS sequence"/>
</dbReference>
<evidence type="ECO:0000256" key="2">
    <source>
        <dbReference type="ARBA" id="ARBA00022475"/>
    </source>
</evidence>
<dbReference type="InterPro" id="IPR036259">
    <property type="entry name" value="MFS_trans_sf"/>
</dbReference>
<protein>
    <recommendedName>
        <fullName evidence="7">Major facilitator superfamily (MFS) profile domain-containing protein</fullName>
    </recommendedName>
</protein>
<dbReference type="PATRIC" id="fig|742725.3.peg.864"/>
<feature type="transmembrane region" description="Helical" evidence="6">
    <location>
        <begin position="299"/>
        <end position="321"/>
    </location>
</feature>
<evidence type="ECO:0000256" key="4">
    <source>
        <dbReference type="ARBA" id="ARBA00022989"/>
    </source>
</evidence>
<reference evidence="8 9" key="1">
    <citation type="submission" date="2011-08" db="EMBL/GenBank/DDBJ databases">
        <title>The Genome Sequence of Alistipes indistinctus YIT 12060.</title>
        <authorList>
            <consortium name="The Broad Institute Genome Sequencing Platform"/>
            <person name="Earl A."/>
            <person name="Ward D."/>
            <person name="Feldgarden M."/>
            <person name="Gevers D."/>
            <person name="Morotomi M."/>
            <person name="Young S.K."/>
            <person name="Zeng Q."/>
            <person name="Gargeya S."/>
            <person name="Fitzgerald M."/>
            <person name="Haas B."/>
            <person name="Abouelleil A."/>
            <person name="Alvarado L."/>
            <person name="Arachchi H.M."/>
            <person name="Berlin A."/>
            <person name="Brown A."/>
            <person name="Chapman S.B."/>
            <person name="Chen Z."/>
            <person name="Dunbar C."/>
            <person name="Freedman E."/>
            <person name="Gearin G."/>
            <person name="Gellesch M."/>
            <person name="Goldberg J."/>
            <person name="Griggs A."/>
            <person name="Gujja S."/>
            <person name="Heiman D."/>
            <person name="Howarth C."/>
            <person name="Larson L."/>
            <person name="Lui A."/>
            <person name="MacDonald P.J.P."/>
            <person name="Montmayeur A."/>
            <person name="Murphy C."/>
            <person name="Neiman D."/>
            <person name="Pearson M."/>
            <person name="Priest M."/>
            <person name="Roberts A."/>
            <person name="Saif S."/>
            <person name="Shea T."/>
            <person name="Shenoy N."/>
            <person name="Sisk P."/>
            <person name="Stolte C."/>
            <person name="Sykes S."/>
            <person name="Wortman J."/>
            <person name="Nusbaum C."/>
            <person name="Birren B."/>
        </authorList>
    </citation>
    <scope>NUCLEOTIDE SEQUENCE [LARGE SCALE GENOMIC DNA]</scope>
    <source>
        <strain evidence="8 9">YIT 12060</strain>
    </source>
</reference>
<feature type="transmembrane region" description="Helical" evidence="6">
    <location>
        <begin position="74"/>
        <end position="91"/>
    </location>
</feature>
<feature type="transmembrane region" description="Helical" evidence="6">
    <location>
        <begin position="7"/>
        <end position="26"/>
    </location>
</feature>
<keyword evidence="2" id="KW-1003">Cell membrane</keyword>
<evidence type="ECO:0000256" key="5">
    <source>
        <dbReference type="ARBA" id="ARBA00023136"/>
    </source>
</evidence>
<feature type="transmembrane region" description="Helical" evidence="6">
    <location>
        <begin position="97"/>
        <end position="120"/>
    </location>
</feature>
<dbReference type="GeneID" id="92816174"/>
<evidence type="ECO:0000256" key="1">
    <source>
        <dbReference type="ARBA" id="ARBA00004429"/>
    </source>
</evidence>
<dbReference type="InterPro" id="IPR050375">
    <property type="entry name" value="MFS_TsgA-like"/>
</dbReference>
<dbReference type="InterPro" id="IPR020846">
    <property type="entry name" value="MFS_dom"/>
</dbReference>
<dbReference type="GO" id="GO:0022857">
    <property type="term" value="F:transmembrane transporter activity"/>
    <property type="evidence" value="ECO:0007669"/>
    <property type="project" value="InterPro"/>
</dbReference>
<dbReference type="PANTHER" id="PTHR43702">
    <property type="entry name" value="L-FUCOSE-PROTON SYMPORTER"/>
    <property type="match status" value="1"/>
</dbReference>
<dbReference type="PANTHER" id="PTHR43702:SF3">
    <property type="entry name" value="PROTEIN TSGA"/>
    <property type="match status" value="1"/>
</dbReference>
<keyword evidence="5 6" id="KW-0472">Membrane</keyword>
<dbReference type="SUPFAM" id="SSF103473">
    <property type="entry name" value="MFS general substrate transporter"/>
    <property type="match status" value="1"/>
</dbReference>
<dbReference type="Gene3D" id="1.20.1250.20">
    <property type="entry name" value="MFS general substrate transporter like domains"/>
    <property type="match status" value="2"/>
</dbReference>
<evidence type="ECO:0000313" key="9">
    <source>
        <dbReference type="Proteomes" id="UP000006008"/>
    </source>
</evidence>
<dbReference type="eggNOG" id="COG0738">
    <property type="taxonomic scope" value="Bacteria"/>
</dbReference>
<gene>
    <name evidence="8" type="ORF">HMPREF9450_00810</name>
</gene>
<feature type="transmembrane region" description="Helical" evidence="6">
    <location>
        <begin position="209"/>
        <end position="230"/>
    </location>
</feature>
<organism evidence="8 9">
    <name type="scientific">Alistipes indistinctus YIT 12060</name>
    <dbReference type="NCBI Taxonomy" id="742725"/>
    <lineage>
        <taxon>Bacteria</taxon>
        <taxon>Pseudomonadati</taxon>
        <taxon>Bacteroidota</taxon>
        <taxon>Bacteroidia</taxon>
        <taxon>Bacteroidales</taxon>
        <taxon>Rikenellaceae</taxon>
        <taxon>Alistipes</taxon>
    </lineage>
</organism>
<dbReference type="InterPro" id="IPR011701">
    <property type="entry name" value="MFS"/>
</dbReference>
<keyword evidence="9" id="KW-1185">Reference proteome</keyword>
<comment type="subcellular location">
    <subcellularLocation>
        <location evidence="1">Cell inner membrane</location>
        <topology evidence="1">Multi-pass membrane protein</topology>
    </subcellularLocation>
</comment>
<evidence type="ECO:0000259" key="7">
    <source>
        <dbReference type="PROSITE" id="PS50850"/>
    </source>
</evidence>
<evidence type="ECO:0000313" key="8">
    <source>
        <dbReference type="EMBL" id="EHB92606.1"/>
    </source>
</evidence>
<dbReference type="EMBL" id="ADLD01000009">
    <property type="protein sequence ID" value="EHB92606.1"/>
    <property type="molecule type" value="Genomic_DNA"/>
</dbReference>
<feature type="transmembrane region" description="Helical" evidence="6">
    <location>
        <begin position="250"/>
        <end position="269"/>
    </location>
</feature>